<evidence type="ECO:0000313" key="8">
    <source>
        <dbReference type="Proteomes" id="UP001459277"/>
    </source>
</evidence>
<evidence type="ECO:0000256" key="4">
    <source>
        <dbReference type="ARBA" id="ARBA00023136"/>
    </source>
</evidence>
<protein>
    <recommendedName>
        <fullName evidence="6">Nodulin-like domain-containing protein</fullName>
    </recommendedName>
</protein>
<dbReference type="Proteomes" id="UP001459277">
    <property type="component" value="Unassembled WGS sequence"/>
</dbReference>
<evidence type="ECO:0000256" key="1">
    <source>
        <dbReference type="ARBA" id="ARBA00004141"/>
    </source>
</evidence>
<reference evidence="7 8" key="1">
    <citation type="submission" date="2024-01" db="EMBL/GenBank/DDBJ databases">
        <title>A telomere-to-telomere, gap-free genome of sweet tea (Lithocarpus litseifolius).</title>
        <authorList>
            <person name="Zhou J."/>
        </authorList>
    </citation>
    <scope>NUCLEOTIDE SEQUENCE [LARGE SCALE GENOMIC DNA]</scope>
    <source>
        <strain evidence="7">Zhou-2022a</strain>
        <tissue evidence="7">Leaf</tissue>
    </source>
</reference>
<comment type="subcellular location">
    <subcellularLocation>
        <location evidence="1">Membrane</location>
        <topology evidence="1">Multi-pass membrane protein</topology>
    </subcellularLocation>
</comment>
<keyword evidence="4 5" id="KW-0472">Membrane</keyword>
<accession>A0AAW2DCH7</accession>
<organism evidence="7 8">
    <name type="scientific">Lithocarpus litseifolius</name>
    <dbReference type="NCBI Taxonomy" id="425828"/>
    <lineage>
        <taxon>Eukaryota</taxon>
        <taxon>Viridiplantae</taxon>
        <taxon>Streptophyta</taxon>
        <taxon>Embryophyta</taxon>
        <taxon>Tracheophyta</taxon>
        <taxon>Spermatophyta</taxon>
        <taxon>Magnoliopsida</taxon>
        <taxon>eudicotyledons</taxon>
        <taxon>Gunneridae</taxon>
        <taxon>Pentapetalae</taxon>
        <taxon>rosids</taxon>
        <taxon>fabids</taxon>
        <taxon>Fagales</taxon>
        <taxon>Fagaceae</taxon>
        <taxon>Lithocarpus</taxon>
    </lineage>
</organism>
<feature type="transmembrane region" description="Helical" evidence="5">
    <location>
        <begin position="165"/>
        <end position="184"/>
    </location>
</feature>
<feature type="transmembrane region" description="Helical" evidence="5">
    <location>
        <begin position="236"/>
        <end position="256"/>
    </location>
</feature>
<feature type="transmembrane region" description="Helical" evidence="5">
    <location>
        <begin position="205"/>
        <end position="224"/>
    </location>
</feature>
<feature type="transmembrane region" description="Helical" evidence="5">
    <location>
        <begin position="100"/>
        <end position="125"/>
    </location>
</feature>
<evidence type="ECO:0000256" key="2">
    <source>
        <dbReference type="ARBA" id="ARBA00022692"/>
    </source>
</evidence>
<evidence type="ECO:0000256" key="5">
    <source>
        <dbReference type="SAM" id="Phobius"/>
    </source>
</evidence>
<comment type="caution">
    <text evidence="7">The sequence shown here is derived from an EMBL/GenBank/DDBJ whole genome shotgun (WGS) entry which is preliminary data.</text>
</comment>
<dbReference type="AlphaFoldDB" id="A0AAW2DCH7"/>
<sequence>MAGQSRKWLIFVATTWIQAFTGTNFDFSSYSSDLKTVLEITQVQLNYLSVASDMGKAFGWCSGVSLMYLPLWVVMFMAATMGLFGYGLQWLVIQRIITLPYFLVFLLSLMAGCGICWFNTVCYVLCIRNFPVNRSLALSLTISFNGLTAALYTLIANAINPNDDTIYLFLNALVPLFTSGIALVPILCQPPLQSLTTEAIRRDSFIFLCLNILAVITGLYLLLLNSLSSNVSMARILFGGALGLLVLPCVCPELCVHVSGHVGTSTLPFVLITQASI</sequence>
<dbReference type="PANTHER" id="PTHR21576">
    <property type="entry name" value="UNCHARACTERIZED NODULIN-LIKE PROTEIN"/>
    <property type="match status" value="1"/>
</dbReference>
<dbReference type="EMBL" id="JAZDWU010000003">
    <property type="protein sequence ID" value="KAL0008313.1"/>
    <property type="molecule type" value="Genomic_DNA"/>
</dbReference>
<proteinExistence type="predicted"/>
<evidence type="ECO:0000256" key="3">
    <source>
        <dbReference type="ARBA" id="ARBA00022989"/>
    </source>
</evidence>
<keyword evidence="8" id="KW-1185">Reference proteome</keyword>
<dbReference type="GO" id="GO:0016020">
    <property type="term" value="C:membrane"/>
    <property type="evidence" value="ECO:0007669"/>
    <property type="project" value="UniProtKB-SubCell"/>
</dbReference>
<keyword evidence="3 5" id="KW-1133">Transmembrane helix</keyword>
<evidence type="ECO:0000259" key="6">
    <source>
        <dbReference type="Pfam" id="PF06813"/>
    </source>
</evidence>
<keyword evidence="2 5" id="KW-0812">Transmembrane</keyword>
<gene>
    <name evidence="7" type="ORF">SO802_009815</name>
</gene>
<dbReference type="Pfam" id="PF06813">
    <property type="entry name" value="Nodulin-like"/>
    <property type="match status" value="1"/>
</dbReference>
<name>A0AAW2DCH7_9ROSI</name>
<dbReference type="PANTHER" id="PTHR21576:SF134">
    <property type="entry name" value="NODULIN-LIKE DOMAIN-CONTAINING PROTEIN"/>
    <property type="match status" value="1"/>
</dbReference>
<feature type="transmembrane region" description="Helical" evidence="5">
    <location>
        <begin position="137"/>
        <end position="159"/>
    </location>
</feature>
<dbReference type="InterPro" id="IPR010658">
    <property type="entry name" value="Nodulin-like"/>
</dbReference>
<feature type="domain" description="Nodulin-like" evidence="6">
    <location>
        <begin position="7"/>
        <end position="251"/>
    </location>
</feature>
<evidence type="ECO:0000313" key="7">
    <source>
        <dbReference type="EMBL" id="KAL0008313.1"/>
    </source>
</evidence>
<feature type="transmembrane region" description="Helical" evidence="5">
    <location>
        <begin position="66"/>
        <end position="88"/>
    </location>
</feature>